<organism evidence="7 8">
    <name type="scientific">Ramlibacter aurantiacus</name>
    <dbReference type="NCBI Taxonomy" id="2801330"/>
    <lineage>
        <taxon>Bacteria</taxon>
        <taxon>Pseudomonadati</taxon>
        <taxon>Pseudomonadota</taxon>
        <taxon>Betaproteobacteria</taxon>
        <taxon>Burkholderiales</taxon>
        <taxon>Comamonadaceae</taxon>
        <taxon>Ramlibacter</taxon>
    </lineage>
</organism>
<evidence type="ECO:0000256" key="5">
    <source>
        <dbReference type="ARBA" id="ARBA00022840"/>
    </source>
</evidence>
<dbReference type="InterPro" id="IPR050166">
    <property type="entry name" value="ABC_transporter_ATP-bind"/>
</dbReference>
<dbReference type="PANTHER" id="PTHR42788">
    <property type="entry name" value="TAURINE IMPORT ATP-BINDING PROTEIN-RELATED"/>
    <property type="match status" value="1"/>
</dbReference>
<dbReference type="GO" id="GO:0005524">
    <property type="term" value="F:ATP binding"/>
    <property type="evidence" value="ECO:0007669"/>
    <property type="project" value="UniProtKB-KW"/>
</dbReference>
<protein>
    <submittedName>
        <fullName evidence="7">ABC transporter ATP-binding protein</fullName>
    </submittedName>
</protein>
<name>A0A936ZM22_9BURK</name>
<dbReference type="PANTHER" id="PTHR42788:SF13">
    <property type="entry name" value="ALIPHATIC SULFONATES IMPORT ATP-BINDING PROTEIN SSUB"/>
    <property type="match status" value="1"/>
</dbReference>
<dbReference type="InterPro" id="IPR027417">
    <property type="entry name" value="P-loop_NTPase"/>
</dbReference>
<evidence type="ECO:0000256" key="3">
    <source>
        <dbReference type="ARBA" id="ARBA00022475"/>
    </source>
</evidence>
<dbReference type="SMART" id="SM00382">
    <property type="entry name" value="AAA"/>
    <property type="match status" value="1"/>
</dbReference>
<keyword evidence="2" id="KW-0813">Transport</keyword>
<dbReference type="Gene3D" id="3.40.50.300">
    <property type="entry name" value="P-loop containing nucleotide triphosphate hydrolases"/>
    <property type="match status" value="1"/>
</dbReference>
<dbReference type="CDD" id="cd03293">
    <property type="entry name" value="ABC_NrtD_SsuB_transporters"/>
    <property type="match status" value="1"/>
</dbReference>
<evidence type="ECO:0000256" key="1">
    <source>
        <dbReference type="ARBA" id="ARBA00005417"/>
    </source>
</evidence>
<dbReference type="InterPro" id="IPR003593">
    <property type="entry name" value="AAA+_ATPase"/>
</dbReference>
<dbReference type="EMBL" id="JAEQNA010000014">
    <property type="protein sequence ID" value="MBL0423357.1"/>
    <property type="molecule type" value="Genomic_DNA"/>
</dbReference>
<keyword evidence="5 7" id="KW-0067">ATP-binding</keyword>
<accession>A0A936ZM22</accession>
<keyword evidence="3" id="KW-1003">Cell membrane</keyword>
<evidence type="ECO:0000313" key="8">
    <source>
        <dbReference type="Proteomes" id="UP000613011"/>
    </source>
</evidence>
<sequence>MRFGERTVIDRLGFTVVPGEFLCIVGASGCGKTTLLRILAGLTLPTEGEVRFEGQPITDTARERAIVFQDYGRALLPWRTVAGNIALALECCGVPTGEHAARTAELAATMGLGASIDRYPNQLSGGMQQRVQIARCLAQSPRLLLMDEPFGALDAITRQHLQDEVAGLAQSQGTTVVFITHDLEEAIYLGDRVIVLGSNPGRIVEEVSVDIPRPRDQLSTREHPEFLSLRHRLHGLLEGH</sequence>
<evidence type="ECO:0000259" key="6">
    <source>
        <dbReference type="PROSITE" id="PS50893"/>
    </source>
</evidence>
<keyword evidence="8" id="KW-1185">Reference proteome</keyword>
<evidence type="ECO:0000256" key="2">
    <source>
        <dbReference type="ARBA" id="ARBA00022448"/>
    </source>
</evidence>
<reference evidence="7" key="1">
    <citation type="submission" date="2021-01" db="EMBL/GenBank/DDBJ databases">
        <title>Ramlibacter sp. strain AW1 16S ribosomal RNA gene Genome sequencing and assembly.</title>
        <authorList>
            <person name="Kang M."/>
        </authorList>
    </citation>
    <scope>NUCLEOTIDE SEQUENCE</scope>
    <source>
        <strain evidence="7">AW1</strain>
    </source>
</reference>
<dbReference type="GO" id="GO:0016887">
    <property type="term" value="F:ATP hydrolysis activity"/>
    <property type="evidence" value="ECO:0007669"/>
    <property type="project" value="InterPro"/>
</dbReference>
<comment type="similarity">
    <text evidence="1">Belongs to the ABC transporter superfamily.</text>
</comment>
<dbReference type="PROSITE" id="PS00211">
    <property type="entry name" value="ABC_TRANSPORTER_1"/>
    <property type="match status" value="1"/>
</dbReference>
<gene>
    <name evidence="7" type="ORF">JI739_23675</name>
</gene>
<keyword evidence="4" id="KW-0547">Nucleotide-binding</keyword>
<dbReference type="PROSITE" id="PS50893">
    <property type="entry name" value="ABC_TRANSPORTER_2"/>
    <property type="match status" value="1"/>
</dbReference>
<evidence type="ECO:0000313" key="7">
    <source>
        <dbReference type="EMBL" id="MBL0423357.1"/>
    </source>
</evidence>
<dbReference type="AlphaFoldDB" id="A0A936ZM22"/>
<dbReference type="SUPFAM" id="SSF52540">
    <property type="entry name" value="P-loop containing nucleoside triphosphate hydrolases"/>
    <property type="match status" value="1"/>
</dbReference>
<dbReference type="Pfam" id="PF00005">
    <property type="entry name" value="ABC_tran"/>
    <property type="match status" value="1"/>
</dbReference>
<dbReference type="InterPro" id="IPR003439">
    <property type="entry name" value="ABC_transporter-like_ATP-bd"/>
</dbReference>
<comment type="caution">
    <text evidence="7">The sequence shown here is derived from an EMBL/GenBank/DDBJ whole genome shotgun (WGS) entry which is preliminary data.</text>
</comment>
<dbReference type="Proteomes" id="UP000613011">
    <property type="component" value="Unassembled WGS sequence"/>
</dbReference>
<feature type="domain" description="ABC transporter" evidence="6">
    <location>
        <begin position="1"/>
        <end position="223"/>
    </location>
</feature>
<evidence type="ECO:0000256" key="4">
    <source>
        <dbReference type="ARBA" id="ARBA00022741"/>
    </source>
</evidence>
<keyword evidence="3" id="KW-0472">Membrane</keyword>
<dbReference type="InterPro" id="IPR017871">
    <property type="entry name" value="ABC_transporter-like_CS"/>
</dbReference>
<proteinExistence type="inferred from homology"/>